<dbReference type="AlphaFoldDB" id="A0A2A6CCQ1"/>
<dbReference type="SUPFAM" id="SSF143875">
    <property type="entry name" value="ERH-like"/>
    <property type="match status" value="1"/>
</dbReference>
<dbReference type="Gene3D" id="3.30.2260.10">
    <property type="entry name" value="Enhancer of rudimentary"/>
    <property type="match status" value="1"/>
</dbReference>
<dbReference type="PANTHER" id="PTHR12373:SF0">
    <property type="entry name" value="ENHANCER OF RUDIMENTARY HOMOLOG"/>
    <property type="match status" value="1"/>
</dbReference>
<dbReference type="Pfam" id="PF01133">
    <property type="entry name" value="ER"/>
    <property type="match status" value="1"/>
</dbReference>
<protein>
    <submittedName>
        <fullName evidence="2">Uncharacterized protein</fullName>
    </submittedName>
</protein>
<dbReference type="EnsemblMetazoa" id="PPA39418.1">
    <property type="protein sequence ID" value="PPA39418.1"/>
    <property type="gene ID" value="WBGene00277787"/>
</dbReference>
<comment type="similarity">
    <text evidence="1">Belongs to the E(R) family.</text>
</comment>
<accession>A0A2A6CCQ1</accession>
<dbReference type="OrthoDB" id="7887808at2759"/>
<dbReference type="InterPro" id="IPR000781">
    <property type="entry name" value="ERH"/>
</dbReference>
<evidence type="ECO:0000313" key="2">
    <source>
        <dbReference type="EnsemblMetazoa" id="PPA39418.1"/>
    </source>
</evidence>
<dbReference type="Proteomes" id="UP000005239">
    <property type="component" value="Unassembled WGS sequence"/>
</dbReference>
<dbReference type="PANTHER" id="PTHR12373">
    <property type="entry name" value="ENHANCER OF RUDIMENTARY ERH"/>
    <property type="match status" value="1"/>
</dbReference>
<name>A0A2A6CCQ1_PRIPA</name>
<accession>A0A8R1US42</accession>
<reference evidence="3" key="1">
    <citation type="journal article" date="2008" name="Nat. Genet.">
        <title>The Pristionchus pacificus genome provides a unique perspective on nematode lifestyle and parasitism.</title>
        <authorList>
            <person name="Dieterich C."/>
            <person name="Clifton S.W."/>
            <person name="Schuster L.N."/>
            <person name="Chinwalla A."/>
            <person name="Delehaunty K."/>
            <person name="Dinkelacker I."/>
            <person name="Fulton L."/>
            <person name="Fulton R."/>
            <person name="Godfrey J."/>
            <person name="Minx P."/>
            <person name="Mitreva M."/>
            <person name="Roeseler W."/>
            <person name="Tian H."/>
            <person name="Witte H."/>
            <person name="Yang S.P."/>
            <person name="Wilson R.K."/>
            <person name="Sommer R.J."/>
        </authorList>
    </citation>
    <scope>NUCLEOTIDE SEQUENCE [LARGE SCALE GENOMIC DNA]</scope>
    <source>
        <strain evidence="3">PS312</strain>
    </source>
</reference>
<organism evidence="2 3">
    <name type="scientific">Pristionchus pacificus</name>
    <name type="common">Parasitic nematode worm</name>
    <dbReference type="NCBI Taxonomy" id="54126"/>
    <lineage>
        <taxon>Eukaryota</taxon>
        <taxon>Metazoa</taxon>
        <taxon>Ecdysozoa</taxon>
        <taxon>Nematoda</taxon>
        <taxon>Chromadorea</taxon>
        <taxon>Rhabditida</taxon>
        <taxon>Rhabditina</taxon>
        <taxon>Diplogasteromorpha</taxon>
        <taxon>Diplogasteroidea</taxon>
        <taxon>Neodiplogasteridae</taxon>
        <taxon>Pristionchus</taxon>
    </lineage>
</organism>
<evidence type="ECO:0000256" key="1">
    <source>
        <dbReference type="ARBA" id="ARBA00007491"/>
    </source>
</evidence>
<evidence type="ECO:0000313" key="3">
    <source>
        <dbReference type="Proteomes" id="UP000005239"/>
    </source>
</evidence>
<keyword evidence="3" id="KW-1185">Reference proteome</keyword>
<sequence>GVLGWCNSASLLSIAKLSTGICASFKYQCLRSRRAVASHPRSLPPPVWRILVRQLGQPDEYRPLHQEEDPGRILIASCDLRSRKAPFKKTASMHTILLIQPTNKPDSRTWSDYETTTECLEGICKIFEEFLKKQNPTLQSITYDVSHLFEFVDKLNDLSLLVFNKDTANYTPHNKEWIKDRIFQLLRSQAEKHQ</sequence>
<reference evidence="2" key="2">
    <citation type="submission" date="2022-06" db="UniProtKB">
        <authorList>
            <consortium name="EnsemblMetazoa"/>
        </authorList>
    </citation>
    <scope>IDENTIFICATION</scope>
    <source>
        <strain evidence="2">PS312</strain>
    </source>
</reference>
<proteinExistence type="inferred from homology"/>
<dbReference type="InterPro" id="IPR035912">
    <property type="entry name" value="EHR_sf"/>
</dbReference>
<gene>
    <name evidence="2" type="primary">WBGene00277787</name>
</gene>